<reference evidence="2" key="1">
    <citation type="journal article" date="2019" name="Sci. Rep.">
        <title>Draft genome of Tanacetum cinerariifolium, the natural source of mosquito coil.</title>
        <authorList>
            <person name="Yamashiro T."/>
            <person name="Shiraishi A."/>
            <person name="Satake H."/>
            <person name="Nakayama K."/>
        </authorList>
    </citation>
    <scope>NUCLEOTIDE SEQUENCE</scope>
</reference>
<feature type="non-terminal residue" evidence="2">
    <location>
        <position position="1"/>
    </location>
</feature>
<gene>
    <name evidence="2" type="ORF">Tci_926534</name>
</gene>
<feature type="non-terminal residue" evidence="2">
    <location>
        <position position="97"/>
    </location>
</feature>
<evidence type="ECO:0000313" key="2">
    <source>
        <dbReference type="EMBL" id="GFD54565.1"/>
    </source>
</evidence>
<evidence type="ECO:0000256" key="1">
    <source>
        <dbReference type="SAM" id="MobiDB-lite"/>
    </source>
</evidence>
<sequence>EERQFKELDALLDLANVALYEPSVSTTPSKPAHPEQSSEQEISPTTLDAVLTLSQSKARARAATIIYKCLKKQQSSFGLDFMDVVVPAGGLDPAGGL</sequence>
<dbReference type="AlphaFoldDB" id="A0A699X476"/>
<proteinExistence type="predicted"/>
<name>A0A699X476_TANCI</name>
<comment type="caution">
    <text evidence="2">The sequence shown here is derived from an EMBL/GenBank/DDBJ whole genome shotgun (WGS) entry which is preliminary data.</text>
</comment>
<feature type="region of interest" description="Disordered" evidence="1">
    <location>
        <begin position="23"/>
        <end position="44"/>
    </location>
</feature>
<protein>
    <submittedName>
        <fullName evidence="2">Uncharacterized protein</fullName>
    </submittedName>
</protein>
<dbReference type="EMBL" id="BKCJ011807422">
    <property type="protein sequence ID" value="GFD54565.1"/>
    <property type="molecule type" value="Genomic_DNA"/>
</dbReference>
<accession>A0A699X476</accession>
<organism evidence="2">
    <name type="scientific">Tanacetum cinerariifolium</name>
    <name type="common">Dalmatian daisy</name>
    <name type="synonym">Chrysanthemum cinerariifolium</name>
    <dbReference type="NCBI Taxonomy" id="118510"/>
    <lineage>
        <taxon>Eukaryota</taxon>
        <taxon>Viridiplantae</taxon>
        <taxon>Streptophyta</taxon>
        <taxon>Embryophyta</taxon>
        <taxon>Tracheophyta</taxon>
        <taxon>Spermatophyta</taxon>
        <taxon>Magnoliopsida</taxon>
        <taxon>eudicotyledons</taxon>
        <taxon>Gunneridae</taxon>
        <taxon>Pentapetalae</taxon>
        <taxon>asterids</taxon>
        <taxon>campanulids</taxon>
        <taxon>Asterales</taxon>
        <taxon>Asteraceae</taxon>
        <taxon>Asteroideae</taxon>
        <taxon>Anthemideae</taxon>
        <taxon>Anthemidinae</taxon>
        <taxon>Tanacetum</taxon>
    </lineage>
</organism>